<comment type="caution">
    <text evidence="2">The sequence shown here is derived from an EMBL/GenBank/DDBJ whole genome shotgun (WGS) entry which is preliminary data.</text>
</comment>
<feature type="region of interest" description="Disordered" evidence="1">
    <location>
        <begin position="227"/>
        <end position="258"/>
    </location>
</feature>
<dbReference type="EMBL" id="JABSTV010001254">
    <property type="protein sequence ID" value="KAH7938793.1"/>
    <property type="molecule type" value="Genomic_DNA"/>
</dbReference>
<evidence type="ECO:0000313" key="3">
    <source>
        <dbReference type="Proteomes" id="UP000821837"/>
    </source>
</evidence>
<keyword evidence="3" id="KW-1185">Reference proteome</keyword>
<dbReference type="AlphaFoldDB" id="A0A9D4PE98"/>
<evidence type="ECO:0000256" key="1">
    <source>
        <dbReference type="SAM" id="MobiDB-lite"/>
    </source>
</evidence>
<feature type="compositionally biased region" description="Polar residues" evidence="1">
    <location>
        <begin position="61"/>
        <end position="81"/>
    </location>
</feature>
<reference evidence="2" key="2">
    <citation type="submission" date="2021-09" db="EMBL/GenBank/DDBJ databases">
        <authorList>
            <person name="Jia N."/>
            <person name="Wang J."/>
            <person name="Shi W."/>
            <person name="Du L."/>
            <person name="Sun Y."/>
            <person name="Zhan W."/>
            <person name="Jiang J."/>
            <person name="Wang Q."/>
            <person name="Zhang B."/>
            <person name="Ji P."/>
            <person name="Sakyi L.B."/>
            <person name="Cui X."/>
            <person name="Yuan T."/>
            <person name="Jiang B."/>
            <person name="Yang W."/>
            <person name="Lam T.T.-Y."/>
            <person name="Chang Q."/>
            <person name="Ding S."/>
            <person name="Wang X."/>
            <person name="Zhu J."/>
            <person name="Ruan X."/>
            <person name="Zhao L."/>
            <person name="Wei J."/>
            <person name="Que T."/>
            <person name="Du C."/>
            <person name="Cheng J."/>
            <person name="Dai P."/>
            <person name="Han X."/>
            <person name="Huang E."/>
            <person name="Gao Y."/>
            <person name="Liu J."/>
            <person name="Shao H."/>
            <person name="Ye R."/>
            <person name="Li L."/>
            <person name="Wei W."/>
            <person name="Wang X."/>
            <person name="Wang C."/>
            <person name="Huo Q."/>
            <person name="Li W."/>
            <person name="Guo W."/>
            <person name="Chen H."/>
            <person name="Chen S."/>
            <person name="Zhou L."/>
            <person name="Zhou L."/>
            <person name="Ni X."/>
            <person name="Tian J."/>
            <person name="Zhou Y."/>
            <person name="Sheng Y."/>
            <person name="Liu T."/>
            <person name="Pan Y."/>
            <person name="Xia L."/>
            <person name="Li J."/>
            <person name="Zhao F."/>
            <person name="Cao W."/>
        </authorList>
    </citation>
    <scope>NUCLEOTIDE SEQUENCE</scope>
    <source>
        <strain evidence="2">Rsan-2018</strain>
        <tissue evidence="2">Larvae</tissue>
    </source>
</reference>
<gene>
    <name evidence="2" type="ORF">HPB52_000347</name>
</gene>
<dbReference type="Proteomes" id="UP000821837">
    <property type="component" value="Chromosome 8"/>
</dbReference>
<sequence>MLCSSVEIATDAVFIAHSHEVVPGQEERLEAQPLGGGTSQGNGQDPLGHVEIREASYSPELGSSPSDVLSPTRRASGSWRANQAHPYPPHYPRLPYSPVRRTVATGTALETAGVAIAWGPRLCWELQTRPAISNAPLAAQEPYRALLLSDGYLTELPAAYTLVEAHRLCPLCGVPENHRRQHQNGALPMARVAAAAFRQPPAPAPSLTTVKVAMALIRALQPELLLERFPTHAPPPPPAPSSRRYGPARPQRGTNFTS</sequence>
<feature type="region of interest" description="Disordered" evidence="1">
    <location>
        <begin position="58"/>
        <end position="84"/>
    </location>
</feature>
<protein>
    <submittedName>
        <fullName evidence="2">Uncharacterized protein</fullName>
    </submittedName>
</protein>
<proteinExistence type="predicted"/>
<organism evidence="2 3">
    <name type="scientific">Rhipicephalus sanguineus</name>
    <name type="common">Brown dog tick</name>
    <name type="synonym">Ixodes sanguineus</name>
    <dbReference type="NCBI Taxonomy" id="34632"/>
    <lineage>
        <taxon>Eukaryota</taxon>
        <taxon>Metazoa</taxon>
        <taxon>Ecdysozoa</taxon>
        <taxon>Arthropoda</taxon>
        <taxon>Chelicerata</taxon>
        <taxon>Arachnida</taxon>
        <taxon>Acari</taxon>
        <taxon>Parasitiformes</taxon>
        <taxon>Ixodida</taxon>
        <taxon>Ixodoidea</taxon>
        <taxon>Ixodidae</taxon>
        <taxon>Rhipicephalinae</taxon>
        <taxon>Rhipicephalus</taxon>
        <taxon>Rhipicephalus</taxon>
    </lineage>
</organism>
<name>A0A9D4PE98_RHISA</name>
<accession>A0A9D4PE98</accession>
<feature type="compositionally biased region" description="Low complexity" evidence="1">
    <location>
        <begin position="241"/>
        <end position="250"/>
    </location>
</feature>
<reference evidence="2" key="1">
    <citation type="journal article" date="2020" name="Cell">
        <title>Large-Scale Comparative Analyses of Tick Genomes Elucidate Their Genetic Diversity and Vector Capacities.</title>
        <authorList>
            <consortium name="Tick Genome and Microbiome Consortium (TIGMIC)"/>
            <person name="Jia N."/>
            <person name="Wang J."/>
            <person name="Shi W."/>
            <person name="Du L."/>
            <person name="Sun Y."/>
            <person name="Zhan W."/>
            <person name="Jiang J.F."/>
            <person name="Wang Q."/>
            <person name="Zhang B."/>
            <person name="Ji P."/>
            <person name="Bell-Sakyi L."/>
            <person name="Cui X.M."/>
            <person name="Yuan T.T."/>
            <person name="Jiang B.G."/>
            <person name="Yang W.F."/>
            <person name="Lam T.T."/>
            <person name="Chang Q.C."/>
            <person name="Ding S.J."/>
            <person name="Wang X.J."/>
            <person name="Zhu J.G."/>
            <person name="Ruan X.D."/>
            <person name="Zhao L."/>
            <person name="Wei J.T."/>
            <person name="Ye R.Z."/>
            <person name="Que T.C."/>
            <person name="Du C.H."/>
            <person name="Zhou Y.H."/>
            <person name="Cheng J.X."/>
            <person name="Dai P.F."/>
            <person name="Guo W.B."/>
            <person name="Han X.H."/>
            <person name="Huang E.J."/>
            <person name="Li L.F."/>
            <person name="Wei W."/>
            <person name="Gao Y.C."/>
            <person name="Liu J.Z."/>
            <person name="Shao H.Z."/>
            <person name="Wang X."/>
            <person name="Wang C.C."/>
            <person name="Yang T.C."/>
            <person name="Huo Q.B."/>
            <person name="Li W."/>
            <person name="Chen H.Y."/>
            <person name="Chen S.E."/>
            <person name="Zhou L.G."/>
            <person name="Ni X.B."/>
            <person name="Tian J.H."/>
            <person name="Sheng Y."/>
            <person name="Liu T."/>
            <person name="Pan Y.S."/>
            <person name="Xia L.Y."/>
            <person name="Li J."/>
            <person name="Zhao F."/>
            <person name="Cao W.C."/>
        </authorList>
    </citation>
    <scope>NUCLEOTIDE SEQUENCE</scope>
    <source>
        <strain evidence="2">Rsan-2018</strain>
    </source>
</reference>
<evidence type="ECO:0000313" key="2">
    <source>
        <dbReference type="EMBL" id="KAH7938793.1"/>
    </source>
</evidence>